<name>A0A2U1ZVG7_9MICO</name>
<protein>
    <submittedName>
        <fullName evidence="2">Uncharacterized protein</fullName>
    </submittedName>
</protein>
<dbReference type="EMBL" id="PYHR01000002">
    <property type="protein sequence ID" value="PWD50964.1"/>
    <property type="molecule type" value="Genomic_DNA"/>
</dbReference>
<comment type="caution">
    <text evidence="2">The sequence shown here is derived from an EMBL/GenBank/DDBJ whole genome shotgun (WGS) entry which is preliminary data.</text>
</comment>
<sequence>MSQPLCPVPPIPITVGDAVPLVAAISAAIGRAVPEAWVSGASRRFDALREKDRAAADRAVTRVSEAVVALTALQVSRMTAQLAYGGGAPLPVGVAPAPGSPWLPADPAGSTWSPTAPVLPPTAGNR</sequence>
<accession>A0A2U1ZVG7</accession>
<reference evidence="2 3" key="1">
    <citation type="submission" date="2018-03" db="EMBL/GenBank/DDBJ databases">
        <title>Genome assembly of novel Miniimonas species PCH200.</title>
        <authorList>
            <person name="Thakur V."/>
            <person name="Kumar V."/>
            <person name="Singh D."/>
        </authorList>
    </citation>
    <scope>NUCLEOTIDE SEQUENCE [LARGE SCALE GENOMIC DNA]</scope>
    <source>
        <strain evidence="2 3">PCH200</strain>
    </source>
</reference>
<evidence type="ECO:0000313" key="3">
    <source>
        <dbReference type="Proteomes" id="UP000245166"/>
    </source>
</evidence>
<dbReference type="RefSeq" id="WP_109229346.1">
    <property type="nucleotide sequence ID" value="NZ_PYHR01000002.1"/>
</dbReference>
<evidence type="ECO:0000313" key="2">
    <source>
        <dbReference type="EMBL" id="PWD50964.1"/>
    </source>
</evidence>
<dbReference type="AlphaFoldDB" id="A0A2U1ZVG7"/>
<gene>
    <name evidence="2" type="ORF">C8046_10170</name>
</gene>
<proteinExistence type="predicted"/>
<evidence type="ECO:0000256" key="1">
    <source>
        <dbReference type="SAM" id="MobiDB-lite"/>
    </source>
</evidence>
<dbReference type="Proteomes" id="UP000245166">
    <property type="component" value="Unassembled WGS sequence"/>
</dbReference>
<feature type="region of interest" description="Disordered" evidence="1">
    <location>
        <begin position="95"/>
        <end position="126"/>
    </location>
</feature>
<keyword evidence="3" id="KW-1185">Reference proteome</keyword>
<organism evidence="2 3">
    <name type="scientific">Serinibacter arcticus</name>
    <dbReference type="NCBI Taxonomy" id="1655435"/>
    <lineage>
        <taxon>Bacteria</taxon>
        <taxon>Bacillati</taxon>
        <taxon>Actinomycetota</taxon>
        <taxon>Actinomycetes</taxon>
        <taxon>Micrococcales</taxon>
        <taxon>Beutenbergiaceae</taxon>
        <taxon>Serinibacter</taxon>
    </lineage>
</organism>